<evidence type="ECO:0000256" key="1">
    <source>
        <dbReference type="ARBA" id="ARBA00023015"/>
    </source>
</evidence>
<dbReference type="Proteomes" id="UP000003053">
    <property type="component" value="Unassembled WGS sequence"/>
</dbReference>
<gene>
    <name evidence="5" type="ORF">PI23P_06086</name>
</gene>
<dbReference type="SUPFAM" id="SSF46689">
    <property type="entry name" value="Homeodomain-like"/>
    <property type="match status" value="1"/>
</dbReference>
<dbReference type="InterPro" id="IPR018062">
    <property type="entry name" value="HTH_AraC-typ_CS"/>
</dbReference>
<accession>A4C316</accession>
<dbReference type="GO" id="GO:0043565">
    <property type="term" value="F:sequence-specific DNA binding"/>
    <property type="evidence" value="ECO:0007669"/>
    <property type="project" value="InterPro"/>
</dbReference>
<dbReference type="RefSeq" id="WP_004569838.1">
    <property type="nucleotide sequence ID" value="NZ_CH724148.1"/>
</dbReference>
<evidence type="ECO:0000259" key="4">
    <source>
        <dbReference type="PROSITE" id="PS01124"/>
    </source>
</evidence>
<keyword evidence="2" id="KW-0238">DNA-binding</keyword>
<dbReference type="SMART" id="SM00342">
    <property type="entry name" value="HTH_ARAC"/>
    <property type="match status" value="1"/>
</dbReference>
<dbReference type="InterPro" id="IPR018060">
    <property type="entry name" value="HTH_AraC"/>
</dbReference>
<dbReference type="eggNOG" id="COG2207">
    <property type="taxonomic scope" value="Bacteria"/>
</dbReference>
<dbReference type="PROSITE" id="PS00284">
    <property type="entry name" value="SERPIN"/>
    <property type="match status" value="1"/>
</dbReference>
<dbReference type="PROSITE" id="PS01124">
    <property type="entry name" value="HTH_ARAC_FAMILY_2"/>
    <property type="match status" value="1"/>
</dbReference>
<dbReference type="InterPro" id="IPR020449">
    <property type="entry name" value="Tscrpt_reg_AraC-type_HTH"/>
</dbReference>
<evidence type="ECO:0000256" key="3">
    <source>
        <dbReference type="ARBA" id="ARBA00023163"/>
    </source>
</evidence>
<dbReference type="PRINTS" id="PR00032">
    <property type="entry name" value="HTHARAC"/>
</dbReference>
<name>A4C316_9FLAO</name>
<dbReference type="PANTHER" id="PTHR43280:SF32">
    <property type="entry name" value="TRANSCRIPTIONAL REGULATORY PROTEIN"/>
    <property type="match status" value="1"/>
</dbReference>
<dbReference type="EMBL" id="AAOG01000006">
    <property type="protein sequence ID" value="EAR11487.1"/>
    <property type="molecule type" value="Genomic_DNA"/>
</dbReference>
<evidence type="ECO:0000313" key="5">
    <source>
        <dbReference type="EMBL" id="EAR11487.1"/>
    </source>
</evidence>
<keyword evidence="1" id="KW-0805">Transcription regulation</keyword>
<evidence type="ECO:0000256" key="2">
    <source>
        <dbReference type="ARBA" id="ARBA00023125"/>
    </source>
</evidence>
<dbReference type="AlphaFoldDB" id="A4C316"/>
<dbReference type="InterPro" id="IPR009057">
    <property type="entry name" value="Homeodomain-like_sf"/>
</dbReference>
<dbReference type="Gene3D" id="1.10.10.60">
    <property type="entry name" value="Homeodomain-like"/>
    <property type="match status" value="1"/>
</dbReference>
<keyword evidence="3" id="KW-0804">Transcription</keyword>
<organism evidence="5 6">
    <name type="scientific">Polaribacter irgensii 23-P</name>
    <dbReference type="NCBI Taxonomy" id="313594"/>
    <lineage>
        <taxon>Bacteria</taxon>
        <taxon>Pseudomonadati</taxon>
        <taxon>Bacteroidota</taxon>
        <taxon>Flavobacteriia</taxon>
        <taxon>Flavobacteriales</taxon>
        <taxon>Flavobacteriaceae</taxon>
    </lineage>
</organism>
<keyword evidence="6" id="KW-1185">Reference proteome</keyword>
<reference evidence="5 6" key="1">
    <citation type="submission" date="2006-02" db="EMBL/GenBank/DDBJ databases">
        <authorList>
            <person name="Murray A."/>
            <person name="Staley J."/>
            <person name="Ferriera S."/>
            <person name="Johnson J."/>
            <person name="Kravitz S."/>
            <person name="Halpern A."/>
            <person name="Remington K."/>
            <person name="Beeson K."/>
            <person name="Tran B."/>
            <person name="Rogers Y.-H."/>
            <person name="Friedman R."/>
            <person name="Venter J.C."/>
        </authorList>
    </citation>
    <scope>NUCLEOTIDE SEQUENCE [LARGE SCALE GENOMIC DNA]</scope>
    <source>
        <strain evidence="5 6">23-P</strain>
    </source>
</reference>
<feature type="domain" description="HTH araC/xylS-type" evidence="4">
    <location>
        <begin position="174"/>
        <end position="272"/>
    </location>
</feature>
<dbReference type="Pfam" id="PF12833">
    <property type="entry name" value="HTH_18"/>
    <property type="match status" value="1"/>
</dbReference>
<dbReference type="HOGENOM" id="CLU_000445_88_2_10"/>
<dbReference type="PROSITE" id="PS00041">
    <property type="entry name" value="HTH_ARAC_FAMILY_1"/>
    <property type="match status" value="1"/>
</dbReference>
<sequence length="276" mass="32528">MKIKGKTDNFIELKELGILDCGIFDNPEAKILTVLWFQTGNNEFIIDGKNYHFAKNQIIFLTEFHKVKVIKKGEIKFLRFNRPFFCIIDHDIEVSCKGILFFGASQVPIITIPNKGIEHFQILWKMFSIEMQSKDNLQIGMLQMMLKRYLILCTQLYKEQHQFSKIKKESDIIREFNFLVEQHFNTKHTVAEYADLLYKSPKTISNIFSKKGTKTPLSYIQDRKMLEAKRLLFYSDIQIQEIAFKIGYDDIQSFSRFFKKQEGLSPSKYREKSLLG</sequence>
<dbReference type="GO" id="GO:0003700">
    <property type="term" value="F:DNA-binding transcription factor activity"/>
    <property type="evidence" value="ECO:0007669"/>
    <property type="project" value="InterPro"/>
</dbReference>
<protein>
    <submittedName>
        <fullName evidence="5">Putative AraC family transcriptional regulatory protein</fullName>
    </submittedName>
</protein>
<proteinExistence type="predicted"/>
<dbReference type="OrthoDB" id="2666928at2"/>
<dbReference type="InterPro" id="IPR023795">
    <property type="entry name" value="Serpin_CS"/>
</dbReference>
<dbReference type="STRING" id="313594.PI23P_06086"/>
<evidence type="ECO:0000313" key="6">
    <source>
        <dbReference type="Proteomes" id="UP000003053"/>
    </source>
</evidence>
<comment type="caution">
    <text evidence="5">The sequence shown here is derived from an EMBL/GenBank/DDBJ whole genome shotgun (WGS) entry which is preliminary data.</text>
</comment>
<dbReference type="PANTHER" id="PTHR43280">
    <property type="entry name" value="ARAC-FAMILY TRANSCRIPTIONAL REGULATOR"/>
    <property type="match status" value="1"/>
</dbReference>